<protein>
    <submittedName>
        <fullName evidence="1">Uncharacterized protein</fullName>
    </submittedName>
</protein>
<dbReference type="EMBL" id="JYDT01000022">
    <property type="protein sequence ID" value="KRY90323.1"/>
    <property type="molecule type" value="Genomic_DNA"/>
</dbReference>
<reference evidence="1 2" key="1">
    <citation type="submission" date="2015-01" db="EMBL/GenBank/DDBJ databases">
        <title>Evolution of Trichinella species and genotypes.</title>
        <authorList>
            <person name="Korhonen P.K."/>
            <person name="Edoardo P."/>
            <person name="Giuseppe L.R."/>
            <person name="Gasser R.B."/>
        </authorList>
    </citation>
    <scope>NUCLEOTIDE SEQUENCE [LARGE SCALE GENOMIC DNA]</scope>
    <source>
        <strain evidence="1">ISS470</strain>
    </source>
</reference>
<accession>A0A0V1FYG3</accession>
<proteinExistence type="predicted"/>
<dbReference type="Proteomes" id="UP000054995">
    <property type="component" value="Unassembled WGS sequence"/>
</dbReference>
<gene>
    <name evidence="1" type="ORF">T4D_15864</name>
</gene>
<keyword evidence="2" id="KW-1185">Reference proteome</keyword>
<evidence type="ECO:0000313" key="2">
    <source>
        <dbReference type="Proteomes" id="UP000054995"/>
    </source>
</evidence>
<name>A0A0V1FYG3_TRIPS</name>
<comment type="caution">
    <text evidence="1">The sequence shown here is derived from an EMBL/GenBank/DDBJ whole genome shotgun (WGS) entry which is preliminary data.</text>
</comment>
<evidence type="ECO:0000313" key="1">
    <source>
        <dbReference type="EMBL" id="KRY90323.1"/>
    </source>
</evidence>
<organism evidence="1 2">
    <name type="scientific">Trichinella pseudospiralis</name>
    <name type="common">Parasitic roundworm</name>
    <dbReference type="NCBI Taxonomy" id="6337"/>
    <lineage>
        <taxon>Eukaryota</taxon>
        <taxon>Metazoa</taxon>
        <taxon>Ecdysozoa</taxon>
        <taxon>Nematoda</taxon>
        <taxon>Enoplea</taxon>
        <taxon>Dorylaimia</taxon>
        <taxon>Trichinellida</taxon>
        <taxon>Trichinellidae</taxon>
        <taxon>Trichinella</taxon>
    </lineage>
</organism>
<sequence>MTHQFIQRKSLQLHIDKQLHVVLSLSSYFRLKIPQKNGSMGWIFNQNTLFQCGSSKDGDQSKLIPLFRRSSGRFPKVNMICNRFYMSKIGSFNFEK</sequence>
<dbReference type="AlphaFoldDB" id="A0A0V1FYG3"/>